<evidence type="ECO:0000313" key="1">
    <source>
        <dbReference type="EMBL" id="KAI5671991.1"/>
    </source>
</evidence>
<keyword evidence="2" id="KW-1185">Reference proteome</keyword>
<dbReference type="Proteomes" id="UP001060085">
    <property type="component" value="Linkage Group LG03"/>
</dbReference>
<sequence length="141" mass="15811">MPPLPPTHTHTLSLSLSLSLSSSNRLTVRLPCCPSGLHLRYPVSAVILDTVRVARLRVERACLCKEIESLYLLEAHRLNLRDSSLPLMEGRLVTAYHYVRGNRTHQARSVSFTILAENLMVSSCPSDNLSEREAKTETFLL</sequence>
<dbReference type="EMBL" id="CM044703">
    <property type="protein sequence ID" value="KAI5671991.1"/>
    <property type="molecule type" value="Genomic_DNA"/>
</dbReference>
<accession>A0ACC0BH76</accession>
<evidence type="ECO:0000313" key="2">
    <source>
        <dbReference type="Proteomes" id="UP001060085"/>
    </source>
</evidence>
<proteinExistence type="predicted"/>
<comment type="caution">
    <text evidence="1">The sequence shown here is derived from an EMBL/GenBank/DDBJ whole genome shotgun (WGS) entry which is preliminary data.</text>
</comment>
<protein>
    <submittedName>
        <fullName evidence="1">Uncharacterized protein</fullName>
    </submittedName>
</protein>
<name>A0ACC0BH76_CATRO</name>
<organism evidence="1 2">
    <name type="scientific">Catharanthus roseus</name>
    <name type="common">Madagascar periwinkle</name>
    <name type="synonym">Vinca rosea</name>
    <dbReference type="NCBI Taxonomy" id="4058"/>
    <lineage>
        <taxon>Eukaryota</taxon>
        <taxon>Viridiplantae</taxon>
        <taxon>Streptophyta</taxon>
        <taxon>Embryophyta</taxon>
        <taxon>Tracheophyta</taxon>
        <taxon>Spermatophyta</taxon>
        <taxon>Magnoliopsida</taxon>
        <taxon>eudicotyledons</taxon>
        <taxon>Gunneridae</taxon>
        <taxon>Pentapetalae</taxon>
        <taxon>asterids</taxon>
        <taxon>lamiids</taxon>
        <taxon>Gentianales</taxon>
        <taxon>Apocynaceae</taxon>
        <taxon>Rauvolfioideae</taxon>
        <taxon>Vinceae</taxon>
        <taxon>Catharanthinae</taxon>
        <taxon>Catharanthus</taxon>
    </lineage>
</organism>
<reference evidence="2" key="1">
    <citation type="journal article" date="2023" name="Nat. Plants">
        <title>Single-cell RNA sequencing provides a high-resolution roadmap for understanding the multicellular compartmentation of specialized metabolism.</title>
        <authorList>
            <person name="Sun S."/>
            <person name="Shen X."/>
            <person name="Li Y."/>
            <person name="Li Y."/>
            <person name="Wang S."/>
            <person name="Li R."/>
            <person name="Zhang H."/>
            <person name="Shen G."/>
            <person name="Guo B."/>
            <person name="Wei J."/>
            <person name="Xu J."/>
            <person name="St-Pierre B."/>
            <person name="Chen S."/>
            <person name="Sun C."/>
        </authorList>
    </citation>
    <scope>NUCLEOTIDE SEQUENCE [LARGE SCALE GENOMIC DNA]</scope>
</reference>
<gene>
    <name evidence="1" type="ORF">M9H77_12355</name>
</gene>